<dbReference type="InterPro" id="IPR026816">
    <property type="entry name" value="Flavodoxin_dom"/>
</dbReference>
<sequence>MKGIIIYKSNYGSTEQYARWIGETTGFKAINVKDVKKSDITDSDAVVFGCPNIAGKPLLAKWIEKRKDLLSGKKLALFTTSGADAKDPVLQKGFEAGFSPELRKELKYFPQNGRMIFSELSGMHKFLMRLGQKMVKDPAEKEEMVRDKDNMDRSGLKDLLEYLA</sequence>
<comment type="caution">
    <text evidence="3">The sequence shown here is derived from an EMBL/GenBank/DDBJ whole genome shotgun (WGS) entry which is preliminary data.</text>
</comment>
<dbReference type="Gene3D" id="3.40.50.360">
    <property type="match status" value="1"/>
</dbReference>
<dbReference type="PROSITE" id="PS50902">
    <property type="entry name" value="FLAVODOXIN_LIKE"/>
    <property type="match status" value="1"/>
</dbReference>
<dbReference type="Pfam" id="PF12724">
    <property type="entry name" value="Flavodoxin_5"/>
    <property type="match status" value="1"/>
</dbReference>
<dbReference type="Proteomes" id="UP000587760">
    <property type="component" value="Unassembled WGS sequence"/>
</dbReference>
<dbReference type="PANTHER" id="PTHR38030:SF2">
    <property type="entry name" value="PROTOPORPHYRINOGEN IX DEHYDROGENASE [QUINONE]"/>
    <property type="match status" value="1"/>
</dbReference>
<dbReference type="SUPFAM" id="SSF52218">
    <property type="entry name" value="Flavoproteins"/>
    <property type="match status" value="1"/>
</dbReference>
<dbReference type="PANTHER" id="PTHR38030">
    <property type="entry name" value="PROTOPORPHYRINOGEN IX DEHYDROGENASE [MENAQUINONE]"/>
    <property type="match status" value="1"/>
</dbReference>
<dbReference type="InterPro" id="IPR029039">
    <property type="entry name" value="Flavoprotein-like_sf"/>
</dbReference>
<evidence type="ECO:0000259" key="2">
    <source>
        <dbReference type="PROSITE" id="PS50902"/>
    </source>
</evidence>
<dbReference type="InterPro" id="IPR001226">
    <property type="entry name" value="Flavodoxin_CS"/>
</dbReference>
<protein>
    <submittedName>
        <fullName evidence="3">Menaquinone-dependent protoporphyrinogen IX oxidase</fullName>
    </submittedName>
</protein>
<dbReference type="InterPro" id="IPR052200">
    <property type="entry name" value="Protoporphyrinogen_IX_DH"/>
</dbReference>
<gene>
    <name evidence="3" type="ORF">HNR50_001404</name>
</gene>
<organism evidence="3 4">
    <name type="scientific">Spirochaeta isovalerica</name>
    <dbReference type="NCBI Taxonomy" id="150"/>
    <lineage>
        <taxon>Bacteria</taxon>
        <taxon>Pseudomonadati</taxon>
        <taxon>Spirochaetota</taxon>
        <taxon>Spirochaetia</taxon>
        <taxon>Spirochaetales</taxon>
        <taxon>Spirochaetaceae</taxon>
        <taxon>Spirochaeta</taxon>
    </lineage>
</organism>
<dbReference type="PROSITE" id="PS00201">
    <property type="entry name" value="FLAVODOXIN"/>
    <property type="match status" value="1"/>
</dbReference>
<dbReference type="RefSeq" id="WP_184745247.1">
    <property type="nucleotide sequence ID" value="NZ_JACHGJ010000002.1"/>
</dbReference>
<dbReference type="AlphaFoldDB" id="A0A841R7E0"/>
<evidence type="ECO:0000256" key="1">
    <source>
        <dbReference type="ARBA" id="ARBA00001917"/>
    </source>
</evidence>
<dbReference type="InterPro" id="IPR008254">
    <property type="entry name" value="Flavodoxin/NO_synth"/>
</dbReference>
<name>A0A841R7E0_9SPIO</name>
<dbReference type="GO" id="GO:0009055">
    <property type="term" value="F:electron transfer activity"/>
    <property type="evidence" value="ECO:0007669"/>
    <property type="project" value="InterPro"/>
</dbReference>
<accession>A0A841R7E0</accession>
<dbReference type="GO" id="GO:0070819">
    <property type="term" value="F:menaquinone-dependent protoporphyrinogen oxidase activity"/>
    <property type="evidence" value="ECO:0007669"/>
    <property type="project" value="TreeGrafter"/>
</dbReference>
<dbReference type="GO" id="GO:0006783">
    <property type="term" value="P:heme biosynthetic process"/>
    <property type="evidence" value="ECO:0007669"/>
    <property type="project" value="TreeGrafter"/>
</dbReference>
<comment type="cofactor">
    <cofactor evidence="1">
        <name>FMN</name>
        <dbReference type="ChEBI" id="CHEBI:58210"/>
    </cofactor>
</comment>
<dbReference type="GO" id="GO:0010181">
    <property type="term" value="F:FMN binding"/>
    <property type="evidence" value="ECO:0007669"/>
    <property type="project" value="InterPro"/>
</dbReference>
<dbReference type="EMBL" id="JACHGJ010000002">
    <property type="protein sequence ID" value="MBB6479746.1"/>
    <property type="molecule type" value="Genomic_DNA"/>
</dbReference>
<keyword evidence="4" id="KW-1185">Reference proteome</keyword>
<reference evidence="3 4" key="1">
    <citation type="submission" date="2020-08" db="EMBL/GenBank/DDBJ databases">
        <title>Genomic Encyclopedia of Type Strains, Phase IV (KMG-IV): sequencing the most valuable type-strain genomes for metagenomic binning, comparative biology and taxonomic classification.</title>
        <authorList>
            <person name="Goeker M."/>
        </authorList>
    </citation>
    <scope>NUCLEOTIDE SEQUENCE [LARGE SCALE GENOMIC DNA]</scope>
    <source>
        <strain evidence="3 4">DSM 2461</strain>
    </source>
</reference>
<evidence type="ECO:0000313" key="4">
    <source>
        <dbReference type="Proteomes" id="UP000587760"/>
    </source>
</evidence>
<proteinExistence type="predicted"/>
<feature type="domain" description="Flavodoxin-like" evidence="2">
    <location>
        <begin position="3"/>
        <end position="164"/>
    </location>
</feature>
<evidence type="ECO:0000313" key="3">
    <source>
        <dbReference type="EMBL" id="MBB6479746.1"/>
    </source>
</evidence>